<dbReference type="EMBL" id="OY660875">
    <property type="protein sequence ID" value="CAJ1068146.1"/>
    <property type="molecule type" value="Genomic_DNA"/>
</dbReference>
<feature type="domain" description="Beta/gamma crystallin 'Greek key'" evidence="11">
    <location>
        <begin position="249"/>
        <end position="288"/>
    </location>
</feature>
<comment type="function">
    <text evidence="1">Crystallins are the dominant structural components of the vertebrate eye lens.</text>
</comment>
<feature type="compositionally biased region" description="Polar residues" evidence="10">
    <location>
        <begin position="17"/>
        <end position="27"/>
    </location>
</feature>
<evidence type="ECO:0000256" key="5">
    <source>
        <dbReference type="ARBA" id="ARBA00022737"/>
    </source>
</evidence>
<dbReference type="GO" id="GO:0002088">
    <property type="term" value="P:lens development in camera-type eye"/>
    <property type="evidence" value="ECO:0007669"/>
    <property type="project" value="TreeGrafter"/>
</dbReference>
<dbReference type="Proteomes" id="UP001178508">
    <property type="component" value="Chromosome 12"/>
</dbReference>
<dbReference type="InterPro" id="IPR001064">
    <property type="entry name" value="Beta/gamma_crystallin"/>
</dbReference>
<dbReference type="SMART" id="SM00247">
    <property type="entry name" value="XTALbg"/>
    <property type="match status" value="4"/>
</dbReference>
<dbReference type="Pfam" id="PF00030">
    <property type="entry name" value="Crystall"/>
    <property type="match status" value="4"/>
</dbReference>
<feature type="domain" description="Beta/gamma crystallin 'Greek key'" evidence="11">
    <location>
        <begin position="381"/>
        <end position="423"/>
    </location>
</feature>
<dbReference type="InterPro" id="IPR011024">
    <property type="entry name" value="G_crystallin-like"/>
</dbReference>
<dbReference type="FunFam" id="2.60.20.10:FF:000002">
    <property type="entry name" value="Crystallin, beta B2"/>
    <property type="match status" value="2"/>
</dbReference>
<evidence type="ECO:0000256" key="9">
    <source>
        <dbReference type="ARBA" id="ARBA00033396"/>
    </source>
</evidence>
<proteinExistence type="inferred from homology"/>
<dbReference type="SUPFAM" id="SSF49695">
    <property type="entry name" value="gamma-Crystallin-like"/>
    <property type="match status" value="2"/>
</dbReference>
<feature type="domain" description="Beta/gamma crystallin 'Greek key'" evidence="11">
    <location>
        <begin position="136"/>
        <end position="177"/>
    </location>
</feature>
<comment type="similarity">
    <text evidence="2">Belongs to the beta/gamma-crystallin family.</text>
</comment>
<evidence type="ECO:0000313" key="12">
    <source>
        <dbReference type="EMBL" id="CAJ1068146.1"/>
    </source>
</evidence>
<evidence type="ECO:0000256" key="6">
    <source>
        <dbReference type="ARBA" id="ARBA00022990"/>
    </source>
</evidence>
<evidence type="ECO:0000256" key="10">
    <source>
        <dbReference type="SAM" id="MobiDB-lite"/>
    </source>
</evidence>
<gene>
    <name evidence="12" type="ORF">XNOV1_A033014</name>
</gene>
<accession>A0AAV1G5G8</accession>
<dbReference type="PRINTS" id="PR01367">
    <property type="entry name" value="BGCRYSTALLIN"/>
</dbReference>
<evidence type="ECO:0000256" key="8">
    <source>
        <dbReference type="ARBA" id="ARBA00031014"/>
    </source>
</evidence>
<keyword evidence="13" id="KW-1185">Reference proteome</keyword>
<keyword evidence="6" id="KW-0007">Acetylation</keyword>
<evidence type="ECO:0000256" key="2">
    <source>
        <dbReference type="ARBA" id="ARBA00009646"/>
    </source>
</evidence>
<dbReference type="GO" id="GO:0007601">
    <property type="term" value="P:visual perception"/>
    <property type="evidence" value="ECO:0007669"/>
    <property type="project" value="TreeGrafter"/>
</dbReference>
<feature type="domain" description="Beta/gamma crystallin 'Greek key'" evidence="11">
    <location>
        <begin position="178"/>
        <end position="220"/>
    </location>
</feature>
<evidence type="ECO:0000256" key="7">
    <source>
        <dbReference type="ARBA" id="ARBA00025922"/>
    </source>
</evidence>
<keyword evidence="5" id="KW-0677">Repeat</keyword>
<dbReference type="AlphaFoldDB" id="A0AAV1G5G8"/>
<reference evidence="12" key="1">
    <citation type="submission" date="2023-08" db="EMBL/GenBank/DDBJ databases">
        <authorList>
            <person name="Alioto T."/>
            <person name="Alioto T."/>
            <person name="Gomez Garrido J."/>
        </authorList>
    </citation>
    <scope>NUCLEOTIDE SEQUENCE</scope>
</reference>
<evidence type="ECO:0000256" key="4">
    <source>
        <dbReference type="ARBA" id="ARBA00022613"/>
    </source>
</evidence>
<sequence length="437" mass="49897">MELEGAAASEDPVEEQWSMSEQQSASEQLAAGKSQGGAGATYKVAVFQFENFQGCKAEFTSECKDVLEKGQEKGLEKVGSVIVESGPWVGYDRHGFTGEQFILEKGEYPRWDTWTNSQRSFSLLSLRPLKVDSADHKLTLFENPEFTGRKIEIVDDDVPSLWGHGFQDRVASIKALNGTWVGYMYPGYRGRQFIFERGDFKHWNDWEAPAPQIQSVRRVRDMHRLSRPTMATDHQIPASKQQQPGSSALKLIIYEQENFQGRCHELTGPCNNLKEAGVEKVGSILVLCGPWVGYEQTNCKGEQYVFEKGEYPRWDSWTNSRRSDTLAAFRPIKVDSQEHKIVLYENPSFTGKKIEILDDDVPSFHAHGYQEKVSSVRVQSGTWVGYQYPGYRGFQYLFEKGEYKDTAEFGAQMPQIQSVRRIRDMQWHQRGAFHPVN</sequence>
<protein>
    <recommendedName>
        <fullName evidence="3">Beta-crystallin B2</fullName>
    </recommendedName>
    <alternativeName>
        <fullName evidence="8">Beta-B2 crystallin</fullName>
    </alternativeName>
    <alternativeName>
        <fullName evidence="9">Beta-crystallin Bp</fullName>
    </alternativeName>
</protein>
<evidence type="ECO:0000259" key="11">
    <source>
        <dbReference type="PROSITE" id="PS50915"/>
    </source>
</evidence>
<dbReference type="PANTHER" id="PTHR11818">
    <property type="entry name" value="BETA/GAMMA CRYSTALLIN"/>
    <property type="match status" value="1"/>
</dbReference>
<dbReference type="PANTHER" id="PTHR11818:SF11">
    <property type="entry name" value="BETA-CRYSTALLIN B2"/>
    <property type="match status" value="1"/>
</dbReference>
<feature type="domain" description="Beta/gamma crystallin 'Greek key'" evidence="11">
    <location>
        <begin position="86"/>
        <end position="130"/>
    </location>
</feature>
<feature type="domain" description="Beta/gamma crystallin 'Greek key'" evidence="11">
    <location>
        <begin position="289"/>
        <end position="333"/>
    </location>
</feature>
<keyword evidence="4" id="KW-0273">Eye lens protein</keyword>
<feature type="region of interest" description="Disordered" evidence="10">
    <location>
        <begin position="1"/>
        <end position="32"/>
    </location>
</feature>
<organism evidence="12 13">
    <name type="scientific">Xyrichtys novacula</name>
    <name type="common">Pearly razorfish</name>
    <name type="synonym">Hemipteronotus novacula</name>
    <dbReference type="NCBI Taxonomy" id="13765"/>
    <lineage>
        <taxon>Eukaryota</taxon>
        <taxon>Metazoa</taxon>
        <taxon>Chordata</taxon>
        <taxon>Craniata</taxon>
        <taxon>Vertebrata</taxon>
        <taxon>Euteleostomi</taxon>
        <taxon>Actinopterygii</taxon>
        <taxon>Neopterygii</taxon>
        <taxon>Teleostei</taxon>
        <taxon>Neoteleostei</taxon>
        <taxon>Acanthomorphata</taxon>
        <taxon>Eupercaria</taxon>
        <taxon>Labriformes</taxon>
        <taxon>Labridae</taxon>
        <taxon>Xyrichtys</taxon>
    </lineage>
</organism>
<dbReference type="InterPro" id="IPR050252">
    <property type="entry name" value="Beta/Gamma-Crystallin"/>
</dbReference>
<dbReference type="PROSITE" id="PS50915">
    <property type="entry name" value="CRYSTALLIN_BETA_GAMMA"/>
    <property type="match status" value="7"/>
</dbReference>
<feature type="domain" description="Beta/gamma crystallin 'Greek key'" evidence="11">
    <location>
        <begin position="339"/>
        <end position="380"/>
    </location>
</feature>
<dbReference type="FunFam" id="2.60.20.10:FF:000005">
    <property type="entry name" value="Crystallin, beta B1"/>
    <property type="match status" value="2"/>
</dbReference>
<dbReference type="Gene3D" id="2.60.20.10">
    <property type="entry name" value="Crystallins"/>
    <property type="match status" value="4"/>
</dbReference>
<name>A0AAV1G5G8_XYRNO</name>
<evidence type="ECO:0000256" key="1">
    <source>
        <dbReference type="ARBA" id="ARBA00003689"/>
    </source>
</evidence>
<dbReference type="GO" id="GO:0005212">
    <property type="term" value="F:structural constituent of eye lens"/>
    <property type="evidence" value="ECO:0007669"/>
    <property type="project" value="UniProtKB-KW"/>
</dbReference>
<evidence type="ECO:0000313" key="13">
    <source>
        <dbReference type="Proteomes" id="UP001178508"/>
    </source>
</evidence>
<comment type="subunit">
    <text evidence="7">Homo/heterodimer, or complexes of higher-order. The structure of beta-crystallin oligomers seems to be stabilized through interactions between the N-terminal arms.</text>
</comment>
<evidence type="ECO:0000256" key="3">
    <source>
        <dbReference type="ARBA" id="ARBA00019517"/>
    </source>
</evidence>